<reference evidence="1" key="2">
    <citation type="submission" date="2022-10" db="EMBL/GenBank/DDBJ databases">
        <authorList>
            <consortium name="ENA_rothamsted_submissions"/>
            <consortium name="culmorum"/>
            <person name="King R."/>
        </authorList>
    </citation>
    <scope>NUCLEOTIDE SEQUENCE</scope>
</reference>
<dbReference type="InterPro" id="IPR032675">
    <property type="entry name" value="LRR_dom_sf"/>
</dbReference>
<dbReference type="SUPFAM" id="SSF52047">
    <property type="entry name" value="RNI-like"/>
    <property type="match status" value="1"/>
</dbReference>
<gene>
    <name evidence="1" type="ORF">CHIRRI_LOCUS1404</name>
</gene>
<reference evidence="1" key="1">
    <citation type="submission" date="2022-01" db="EMBL/GenBank/DDBJ databases">
        <authorList>
            <person name="King R."/>
        </authorList>
    </citation>
    <scope>NUCLEOTIDE SEQUENCE</scope>
</reference>
<dbReference type="PANTHER" id="PTHR47186:SF63">
    <property type="entry name" value="C-JID DOMAIN-CONTAINING PROTEIN"/>
    <property type="match status" value="1"/>
</dbReference>
<evidence type="ECO:0008006" key="3">
    <source>
        <dbReference type="Google" id="ProtNLM"/>
    </source>
</evidence>
<name>A0A9P0IPF2_9DIPT</name>
<dbReference type="InterPro" id="IPR036047">
    <property type="entry name" value="F-box-like_dom_sf"/>
</dbReference>
<protein>
    <recommendedName>
        <fullName evidence="3">F-box domain-containing protein</fullName>
    </recommendedName>
</protein>
<dbReference type="PANTHER" id="PTHR47186">
    <property type="entry name" value="LEUCINE-RICH REPEAT-CONTAINING PROTEIN 57"/>
    <property type="match status" value="1"/>
</dbReference>
<dbReference type="Gene3D" id="3.80.10.10">
    <property type="entry name" value="Ribonuclease Inhibitor"/>
    <property type="match status" value="2"/>
</dbReference>
<accession>A0A9P0IPF2</accession>
<proteinExistence type="predicted"/>
<organism evidence="1 2">
    <name type="scientific">Chironomus riparius</name>
    <dbReference type="NCBI Taxonomy" id="315576"/>
    <lineage>
        <taxon>Eukaryota</taxon>
        <taxon>Metazoa</taxon>
        <taxon>Ecdysozoa</taxon>
        <taxon>Arthropoda</taxon>
        <taxon>Hexapoda</taxon>
        <taxon>Insecta</taxon>
        <taxon>Pterygota</taxon>
        <taxon>Neoptera</taxon>
        <taxon>Endopterygota</taxon>
        <taxon>Diptera</taxon>
        <taxon>Nematocera</taxon>
        <taxon>Chironomoidea</taxon>
        <taxon>Chironomidae</taxon>
        <taxon>Chironominae</taxon>
        <taxon>Chironomus</taxon>
    </lineage>
</organism>
<dbReference type="Proteomes" id="UP001153620">
    <property type="component" value="Chromosome 1"/>
</dbReference>
<dbReference type="EMBL" id="OU895877">
    <property type="protein sequence ID" value="CAH1709947.1"/>
    <property type="molecule type" value="Genomic_DNA"/>
</dbReference>
<dbReference type="AlphaFoldDB" id="A0A9P0IPF2"/>
<dbReference type="OrthoDB" id="676979at2759"/>
<sequence length="515" mass="61120">MSKRARESDFEMNMISKIRKISTILEDENNNDITTDQQVTIPTEIIANIMSYLDDTNDIKSCMLVSQEVRDFIFTTPEIMKRFLVKLDFEWYEAIDFLQQRGKFIRHLVLDIGCQDRKHLKFILNQMPNLESLSYNSLDFAVGRYCTDDDNIPTEENLATLTKLKYLKINQNDLKDFMEGTKNVTNLDKLIVYGDDAQNQDLLTDFVVQQNKLKELNLSNRSFSGFITFPVRDIFSEVKFRLKSFRLSYYNNYGFFNYTKFLQSQAESLEELDLEYTPGQEVFDVIFGDLKNLKKLTLDPYYGAPIFSDFYQHYRRDSVRVYEDKFELGVNTQKVFSRFPNLETLKCVKFNEAVGRFDKLATLDIQHLNCTFLINLELPNLKNLTIQKVSRIYFENLWRRFASNVQNVEHITIKRIKKSSDLIYIVKNLNMFRNLKTFKFRHLRNFNRNYKMDDDEIVSKNHKFFKILIDTDEKTIKVCNYIVHNCKEILDSLKVNFVGFEFVEFCFHKNLSDEL</sequence>
<keyword evidence="2" id="KW-1185">Reference proteome</keyword>
<dbReference type="SUPFAM" id="SSF81383">
    <property type="entry name" value="F-box domain"/>
    <property type="match status" value="1"/>
</dbReference>
<evidence type="ECO:0000313" key="2">
    <source>
        <dbReference type="Proteomes" id="UP001153620"/>
    </source>
</evidence>
<evidence type="ECO:0000313" key="1">
    <source>
        <dbReference type="EMBL" id="CAH1709947.1"/>
    </source>
</evidence>